<accession>A0A0F9LUX5</accession>
<proteinExistence type="predicted"/>
<evidence type="ECO:0008006" key="2">
    <source>
        <dbReference type="Google" id="ProtNLM"/>
    </source>
</evidence>
<sequence length="86" mass="9715">MVEKINTFTDVICPFCGTLCDDLEVDVDVDTNLIVEVRNGCQIGVKKYFSSNPSEHRYEKPLIKDNGSYKEVSWEEALDKAADILV</sequence>
<protein>
    <recommendedName>
        <fullName evidence="2">Molybdopterin oxidoreductase domain-containing protein</fullName>
    </recommendedName>
</protein>
<gene>
    <name evidence="1" type="ORF">LCGC14_1234400</name>
</gene>
<name>A0A0F9LUX5_9ZZZZ</name>
<feature type="non-terminal residue" evidence="1">
    <location>
        <position position="86"/>
    </location>
</feature>
<reference evidence="1" key="1">
    <citation type="journal article" date="2015" name="Nature">
        <title>Complex archaea that bridge the gap between prokaryotes and eukaryotes.</title>
        <authorList>
            <person name="Spang A."/>
            <person name="Saw J.H."/>
            <person name="Jorgensen S.L."/>
            <person name="Zaremba-Niedzwiedzka K."/>
            <person name="Martijn J."/>
            <person name="Lind A.E."/>
            <person name="van Eijk R."/>
            <person name="Schleper C."/>
            <person name="Guy L."/>
            <person name="Ettema T.J."/>
        </authorList>
    </citation>
    <scope>NUCLEOTIDE SEQUENCE</scope>
</reference>
<comment type="caution">
    <text evidence="1">The sequence shown here is derived from an EMBL/GenBank/DDBJ whole genome shotgun (WGS) entry which is preliminary data.</text>
</comment>
<evidence type="ECO:0000313" key="1">
    <source>
        <dbReference type="EMBL" id="KKM90861.1"/>
    </source>
</evidence>
<organism evidence="1">
    <name type="scientific">marine sediment metagenome</name>
    <dbReference type="NCBI Taxonomy" id="412755"/>
    <lineage>
        <taxon>unclassified sequences</taxon>
        <taxon>metagenomes</taxon>
        <taxon>ecological metagenomes</taxon>
    </lineage>
</organism>
<dbReference type="Gene3D" id="3.30.200.210">
    <property type="match status" value="1"/>
</dbReference>
<dbReference type="AlphaFoldDB" id="A0A0F9LUX5"/>
<dbReference type="SUPFAM" id="SSF53706">
    <property type="entry name" value="Formate dehydrogenase/DMSO reductase, domains 1-3"/>
    <property type="match status" value="1"/>
</dbReference>
<dbReference type="EMBL" id="LAZR01006617">
    <property type="protein sequence ID" value="KKM90861.1"/>
    <property type="molecule type" value="Genomic_DNA"/>
</dbReference>